<proteinExistence type="predicted"/>
<protein>
    <submittedName>
        <fullName evidence="7">FAD-dependent oxidoreductase</fullName>
    </submittedName>
</protein>
<dbReference type="Pfam" id="PF14759">
    <property type="entry name" value="Reductase_C"/>
    <property type="match status" value="1"/>
</dbReference>
<dbReference type="GO" id="GO:0005737">
    <property type="term" value="C:cytoplasm"/>
    <property type="evidence" value="ECO:0007669"/>
    <property type="project" value="TreeGrafter"/>
</dbReference>
<dbReference type="Gene3D" id="3.30.390.30">
    <property type="match status" value="1"/>
</dbReference>
<accession>A0A7M1SXM0</accession>
<name>A0A7M1SXM0_9MICO</name>
<dbReference type="PRINTS" id="PR00411">
    <property type="entry name" value="PNDRDTASEI"/>
</dbReference>
<dbReference type="Pfam" id="PF07992">
    <property type="entry name" value="Pyr_redox_2"/>
    <property type="match status" value="1"/>
</dbReference>
<sequence>MTTPLPPLPERVLVVGAGLAGLRTAAELRESGFTGHVRILGGEQHLPYDRPPLSKELLSRPDPVWLADDLAQDLLTLADDVRLGTRATRLDLGDLPAVETATGEHFEADAIVVATGSHAALPAHWSGVLTLHTLDDAARLRERLTPGSRLVIVGAGWIGAEVAGVAADVGCEVTVVEAGPSPLNRQLGPGLGARTTPWYAAQGVHLRTHATVASARDAVVTLDDGTRLEADTVLCAIGARPNSAWLADTLPLTASGHLPVDASGRTAHPGVWAVGDVAERVHPVFGPTPGGHWSAALLDPARLARALVGTAEDGRPEPAPYVYSTQLGHHLTVFGRLTDDQVTRGDPDSGPWTTLAFEGDRLTGAVIADAPREVAAVRKLLGRGELPRLDRALAVDTAVPLKKALVGTDER</sequence>
<dbReference type="GO" id="GO:0016651">
    <property type="term" value="F:oxidoreductase activity, acting on NAD(P)H"/>
    <property type="evidence" value="ECO:0007669"/>
    <property type="project" value="TreeGrafter"/>
</dbReference>
<dbReference type="SUPFAM" id="SSF51905">
    <property type="entry name" value="FAD/NAD(P)-binding domain"/>
    <property type="match status" value="1"/>
</dbReference>
<dbReference type="PANTHER" id="PTHR43557:SF2">
    <property type="entry name" value="RIESKE DOMAIN-CONTAINING PROTEIN-RELATED"/>
    <property type="match status" value="1"/>
</dbReference>
<feature type="domain" description="Reductase C-terminal" evidence="6">
    <location>
        <begin position="322"/>
        <end position="405"/>
    </location>
</feature>
<dbReference type="InterPro" id="IPR028202">
    <property type="entry name" value="Reductase_C"/>
</dbReference>
<evidence type="ECO:0000256" key="2">
    <source>
        <dbReference type="ARBA" id="ARBA00022630"/>
    </source>
</evidence>
<keyword evidence="8" id="KW-1185">Reference proteome</keyword>
<keyword evidence="3" id="KW-0274">FAD</keyword>
<dbReference type="InterPro" id="IPR050446">
    <property type="entry name" value="FAD-oxidoreductase/Apoptosis"/>
</dbReference>
<dbReference type="SUPFAM" id="SSF55424">
    <property type="entry name" value="FAD/NAD-linked reductases, dimerisation (C-terminal) domain"/>
    <property type="match status" value="1"/>
</dbReference>
<evidence type="ECO:0000259" key="6">
    <source>
        <dbReference type="Pfam" id="PF14759"/>
    </source>
</evidence>
<dbReference type="PRINTS" id="PR00368">
    <property type="entry name" value="FADPNR"/>
</dbReference>
<comment type="cofactor">
    <cofactor evidence="1">
        <name>FAD</name>
        <dbReference type="ChEBI" id="CHEBI:57692"/>
    </cofactor>
</comment>
<dbReference type="KEGG" id="halt:IM660_05400"/>
<dbReference type="InterPro" id="IPR016156">
    <property type="entry name" value="FAD/NAD-linked_Rdtase_dimer_sf"/>
</dbReference>
<keyword evidence="4" id="KW-0560">Oxidoreductase</keyword>
<dbReference type="InterPro" id="IPR036188">
    <property type="entry name" value="FAD/NAD-bd_sf"/>
</dbReference>
<feature type="domain" description="FAD/NAD(P)-binding" evidence="5">
    <location>
        <begin position="11"/>
        <end position="280"/>
    </location>
</feature>
<keyword evidence="2" id="KW-0285">Flavoprotein</keyword>
<dbReference type="Gene3D" id="3.50.50.60">
    <property type="entry name" value="FAD/NAD(P)-binding domain"/>
    <property type="match status" value="2"/>
</dbReference>
<dbReference type="InterPro" id="IPR023753">
    <property type="entry name" value="FAD/NAD-binding_dom"/>
</dbReference>
<evidence type="ECO:0000259" key="5">
    <source>
        <dbReference type="Pfam" id="PF07992"/>
    </source>
</evidence>
<gene>
    <name evidence="7" type="ORF">IM660_05400</name>
</gene>
<evidence type="ECO:0000256" key="4">
    <source>
        <dbReference type="ARBA" id="ARBA00023002"/>
    </source>
</evidence>
<dbReference type="PANTHER" id="PTHR43557">
    <property type="entry name" value="APOPTOSIS-INDUCING FACTOR 1"/>
    <property type="match status" value="1"/>
</dbReference>
<reference evidence="7 8" key="1">
    <citation type="submission" date="2020-10" db="EMBL/GenBank/DDBJ databases">
        <title>Haloactinobacterium sp. RN3S43, a bacterium isolated from saline soil.</title>
        <authorList>
            <person name="Sun J.-Q."/>
        </authorList>
    </citation>
    <scope>NUCLEOTIDE SEQUENCE [LARGE SCALE GENOMIC DNA]</scope>
    <source>
        <strain evidence="7 8">RN3S43</strain>
    </source>
</reference>
<dbReference type="Proteomes" id="UP000593758">
    <property type="component" value="Chromosome"/>
</dbReference>
<dbReference type="EMBL" id="CP063169">
    <property type="protein sequence ID" value="QOR71714.1"/>
    <property type="molecule type" value="Genomic_DNA"/>
</dbReference>
<evidence type="ECO:0000313" key="7">
    <source>
        <dbReference type="EMBL" id="QOR71714.1"/>
    </source>
</evidence>
<evidence type="ECO:0000313" key="8">
    <source>
        <dbReference type="Proteomes" id="UP000593758"/>
    </source>
</evidence>
<evidence type="ECO:0000256" key="1">
    <source>
        <dbReference type="ARBA" id="ARBA00001974"/>
    </source>
</evidence>
<dbReference type="RefSeq" id="WP_193498369.1">
    <property type="nucleotide sequence ID" value="NZ_CP063169.1"/>
</dbReference>
<organism evidence="7 8">
    <name type="scientific">Ruania alkalisoli</name>
    <dbReference type="NCBI Taxonomy" id="2779775"/>
    <lineage>
        <taxon>Bacteria</taxon>
        <taxon>Bacillati</taxon>
        <taxon>Actinomycetota</taxon>
        <taxon>Actinomycetes</taxon>
        <taxon>Micrococcales</taxon>
        <taxon>Ruaniaceae</taxon>
        <taxon>Ruania</taxon>
    </lineage>
</organism>
<dbReference type="AlphaFoldDB" id="A0A7M1SXM0"/>
<evidence type="ECO:0000256" key="3">
    <source>
        <dbReference type="ARBA" id="ARBA00022827"/>
    </source>
</evidence>